<comment type="similarity">
    <text evidence="2 11">Belongs to the exportin family.</text>
</comment>
<keyword evidence="4 11" id="KW-0813">Transport</keyword>
<dbReference type="GO" id="GO:0006886">
    <property type="term" value="P:intracellular protein transport"/>
    <property type="evidence" value="ECO:0007669"/>
    <property type="project" value="InterPro"/>
</dbReference>
<evidence type="ECO:0000256" key="5">
    <source>
        <dbReference type="ARBA" id="ARBA00022490"/>
    </source>
</evidence>
<keyword evidence="16" id="KW-1185">Reference proteome</keyword>
<evidence type="ECO:0000256" key="11">
    <source>
        <dbReference type="RuleBase" id="RU366037"/>
    </source>
</evidence>
<dbReference type="GO" id="GO:0005737">
    <property type="term" value="C:cytoplasm"/>
    <property type="evidence" value="ECO:0007669"/>
    <property type="project" value="UniProtKB-SubCell"/>
</dbReference>
<evidence type="ECO:0000256" key="4">
    <source>
        <dbReference type="ARBA" id="ARBA00022448"/>
    </source>
</evidence>
<evidence type="ECO:0000256" key="6">
    <source>
        <dbReference type="ARBA" id="ARBA00022555"/>
    </source>
</evidence>
<keyword evidence="8 11" id="KW-0694">RNA-binding</keyword>
<dbReference type="GO" id="GO:0005643">
    <property type="term" value="C:nuclear pore"/>
    <property type="evidence" value="ECO:0007669"/>
    <property type="project" value="TreeGrafter"/>
</dbReference>
<dbReference type="Pfam" id="PF08389">
    <property type="entry name" value="Xpo1"/>
    <property type="match status" value="1"/>
</dbReference>
<protein>
    <recommendedName>
        <fullName evidence="3 11">Exportin-T</fullName>
    </recommendedName>
    <alternativeName>
        <fullName evidence="11">Exportin(tRNA)</fullName>
    </alternativeName>
    <alternativeName>
        <fullName evidence="11">tRNA exportin</fullName>
    </alternativeName>
</protein>
<evidence type="ECO:0000259" key="12">
    <source>
        <dbReference type="Pfam" id="PF03810"/>
    </source>
</evidence>
<evidence type="ECO:0000259" key="13">
    <source>
        <dbReference type="Pfam" id="PF08389"/>
    </source>
</evidence>
<dbReference type="InterPro" id="IPR001494">
    <property type="entry name" value="Importin-beta_N"/>
</dbReference>
<dbReference type="GO" id="GO:0008033">
    <property type="term" value="P:tRNA processing"/>
    <property type="evidence" value="ECO:0007669"/>
    <property type="project" value="UniProtKB-KW"/>
</dbReference>
<dbReference type="GO" id="GO:0071528">
    <property type="term" value="P:tRNA re-export from nucleus"/>
    <property type="evidence" value="ECO:0007669"/>
    <property type="project" value="UniProtKB-UniRule"/>
</dbReference>
<dbReference type="Pfam" id="PF19282">
    <property type="entry name" value="Exportin-T"/>
    <property type="match status" value="1"/>
</dbReference>
<keyword evidence="6 11" id="KW-0820">tRNA-binding</keyword>
<proteinExistence type="inferred from homology"/>
<feature type="domain" description="Exportin-T C-terminal" evidence="14">
    <location>
        <begin position="339"/>
        <end position="1022"/>
    </location>
</feature>
<name>A0A3N4K675_9PEZI</name>
<comment type="function">
    <text evidence="10">tRNA nucleus export receptor which facilitates tRNA translocation across the nuclear pore complex. Involved in pre-tRNA splicing, probably by affecting the interaction of pre-tRNA with splicing endonuclease.</text>
</comment>
<dbReference type="Pfam" id="PF03810">
    <property type="entry name" value="IBN_N"/>
    <property type="match status" value="1"/>
</dbReference>
<dbReference type="InterPro" id="IPR016024">
    <property type="entry name" value="ARM-type_fold"/>
</dbReference>
<evidence type="ECO:0000256" key="9">
    <source>
        <dbReference type="ARBA" id="ARBA00023242"/>
    </source>
</evidence>
<evidence type="ECO:0000256" key="1">
    <source>
        <dbReference type="ARBA" id="ARBA00004496"/>
    </source>
</evidence>
<sequence length="1027" mass="114930">MDAQVENAVQIAYNPGADQQIKRQAMTFLQQARQSPDAWQVCLPLFVRDSKPTEIVRHFCLEVLNIAVQGRFHRIDEQSLNYIRETLMDYLRRTYSAGSGTPDAPGIQNKLTQTLTSLFVVMYTTTWRTFFDDMLALTSSSGEANAQGSRDNYLGVVFFLRVVASVHEEVADVLVPHTMEEAQRNTSIKDFARESDVRKLVVAWQEILAQWNGSDKDIIEMCLKVIGRWVSWIDISLVVNEVLLGMLYNFILGESRIRDAAIETLANIVGKRMKANDKLDLIVFLKLGEIVETLVNSPALQAHGQPTYDFELAEGVGKLVNNAIVDILRILNDDSLDMEVKQRAEEILGPFIPFLLRFFSDEWDDVSHSVYPSMFDLLSLLRKEKRITGTLSPGHDLILSPILSAIVLKAKYDEDTTWGEGDEDEADEAEFQALRKRLKTLQDTVAAIDEQLYTGTLSNLIGTTFDRVAEGGVAAVDWREVDLAMYEMFLFGELAMRSGGMFNKGQPQGPAAETLIGLMVKMMNSGIAASPHPAIKLRYMETVVRYAAFFEVHTTYIPKALENFVGGVHDNHVRVRNRSWYLFFRFVKTLRQHIGEVAQEVLEAISDILVIRAELPQDTGDNEMSSDDTQSEDATFESQLYLFEAVGCLSSIKSIAPEKQVLFVTTVMTPLFRNMESSLEAANQGDARSVLQVHHIMMALGTLAKGYVDGIPGTGVSTPAPNELVVREFENASEVILVSLESLRNHANVRDAARRSFSKMVVVLGTKALPTLPRWLEGLVAENSTTEEMLVFLRLLKQIVHGFKSEFYDILNSLLTPLLSKVFASLGQEATGTDDEIQAAELRKEYLDFLLVTLNNDLGLVLVSEANQPIFDQLIGTVQHFAKEVNDLPTSKLAFSVMGKMSVVWGPATDSTEPQANGSLKEQPLPGFGTFMIERFSRLCWEVPAMPNFHPKDAQAKMVLGEIAALQNILYKKLGENFIQYLGTVYFPSVNLPQGPAEEYLLALRQMGIKPFRNYFQKFIQQQVSGG</sequence>
<dbReference type="Gene3D" id="1.25.10.10">
    <property type="entry name" value="Leucine-rich Repeat Variant"/>
    <property type="match status" value="1"/>
</dbReference>
<evidence type="ECO:0000256" key="3">
    <source>
        <dbReference type="ARBA" id="ARBA00018928"/>
    </source>
</evidence>
<dbReference type="InterPro" id="IPR045546">
    <property type="entry name" value="Exportin-T_C"/>
</dbReference>
<dbReference type="PANTHER" id="PTHR15952">
    <property type="entry name" value="EXPORTIN-T/LOS1"/>
    <property type="match status" value="1"/>
</dbReference>
<gene>
    <name evidence="15" type="ORF">L873DRAFT_1825531</name>
</gene>
<dbReference type="EMBL" id="ML120356">
    <property type="protein sequence ID" value="RPB04869.1"/>
    <property type="molecule type" value="Genomic_DNA"/>
</dbReference>
<keyword evidence="7" id="KW-0819">tRNA processing</keyword>
<dbReference type="Proteomes" id="UP000276215">
    <property type="component" value="Unassembled WGS sequence"/>
</dbReference>
<reference evidence="15 16" key="1">
    <citation type="journal article" date="2018" name="Nat. Ecol. Evol.">
        <title>Pezizomycetes genomes reveal the molecular basis of ectomycorrhizal truffle lifestyle.</title>
        <authorList>
            <person name="Murat C."/>
            <person name="Payen T."/>
            <person name="Noel B."/>
            <person name="Kuo A."/>
            <person name="Morin E."/>
            <person name="Chen J."/>
            <person name="Kohler A."/>
            <person name="Krizsan K."/>
            <person name="Balestrini R."/>
            <person name="Da Silva C."/>
            <person name="Montanini B."/>
            <person name="Hainaut M."/>
            <person name="Levati E."/>
            <person name="Barry K.W."/>
            <person name="Belfiori B."/>
            <person name="Cichocki N."/>
            <person name="Clum A."/>
            <person name="Dockter R.B."/>
            <person name="Fauchery L."/>
            <person name="Guy J."/>
            <person name="Iotti M."/>
            <person name="Le Tacon F."/>
            <person name="Lindquist E.A."/>
            <person name="Lipzen A."/>
            <person name="Malagnac F."/>
            <person name="Mello A."/>
            <person name="Molinier V."/>
            <person name="Miyauchi S."/>
            <person name="Poulain J."/>
            <person name="Riccioni C."/>
            <person name="Rubini A."/>
            <person name="Sitrit Y."/>
            <person name="Splivallo R."/>
            <person name="Traeger S."/>
            <person name="Wang M."/>
            <person name="Zifcakova L."/>
            <person name="Wipf D."/>
            <person name="Zambonelli A."/>
            <person name="Paolocci F."/>
            <person name="Nowrousian M."/>
            <person name="Ottonello S."/>
            <person name="Baldrian P."/>
            <person name="Spatafora J.W."/>
            <person name="Henrissat B."/>
            <person name="Nagy L.G."/>
            <person name="Aury J.M."/>
            <person name="Wincker P."/>
            <person name="Grigoriev I.V."/>
            <person name="Bonfante P."/>
            <person name="Martin F.M."/>
        </authorList>
    </citation>
    <scope>NUCLEOTIDE SEQUENCE [LARGE SCALE GENOMIC DNA]</scope>
    <source>
        <strain evidence="15 16">120613-1</strain>
    </source>
</reference>
<dbReference type="AlphaFoldDB" id="A0A3N4K675"/>
<feature type="domain" description="Exportin-1/Importin-beta-like" evidence="13">
    <location>
        <begin position="107"/>
        <end position="265"/>
    </location>
</feature>
<dbReference type="STRING" id="1336337.A0A3N4K675"/>
<evidence type="ECO:0000313" key="15">
    <source>
        <dbReference type="EMBL" id="RPB04869.1"/>
    </source>
</evidence>
<dbReference type="InterPro" id="IPR040017">
    <property type="entry name" value="XPOT"/>
</dbReference>
<dbReference type="FunFam" id="1.25.10.10:FF:000355">
    <property type="entry name" value="Exportin-T"/>
    <property type="match status" value="1"/>
</dbReference>
<evidence type="ECO:0000256" key="2">
    <source>
        <dbReference type="ARBA" id="ARBA00009466"/>
    </source>
</evidence>
<organism evidence="15 16">
    <name type="scientific">Choiromyces venosus 120613-1</name>
    <dbReference type="NCBI Taxonomy" id="1336337"/>
    <lineage>
        <taxon>Eukaryota</taxon>
        <taxon>Fungi</taxon>
        <taxon>Dikarya</taxon>
        <taxon>Ascomycota</taxon>
        <taxon>Pezizomycotina</taxon>
        <taxon>Pezizomycetes</taxon>
        <taxon>Pezizales</taxon>
        <taxon>Tuberaceae</taxon>
        <taxon>Choiromyces</taxon>
    </lineage>
</organism>
<dbReference type="InterPro" id="IPR013598">
    <property type="entry name" value="Exportin-1/Importin-b-like"/>
</dbReference>
<dbReference type="GO" id="GO:0000049">
    <property type="term" value="F:tRNA binding"/>
    <property type="evidence" value="ECO:0007669"/>
    <property type="project" value="UniProtKB-UniRule"/>
</dbReference>
<keyword evidence="5 11" id="KW-0963">Cytoplasm</keyword>
<evidence type="ECO:0000259" key="14">
    <source>
        <dbReference type="Pfam" id="PF19282"/>
    </source>
</evidence>
<dbReference type="SUPFAM" id="SSF48371">
    <property type="entry name" value="ARM repeat"/>
    <property type="match status" value="1"/>
</dbReference>
<dbReference type="PANTHER" id="PTHR15952:SF11">
    <property type="entry name" value="EXPORTIN-T"/>
    <property type="match status" value="1"/>
</dbReference>
<evidence type="ECO:0000256" key="10">
    <source>
        <dbReference type="ARBA" id="ARBA00025147"/>
    </source>
</evidence>
<accession>A0A3N4K675</accession>
<keyword evidence="9 11" id="KW-0539">Nucleus</keyword>
<evidence type="ECO:0000256" key="7">
    <source>
        <dbReference type="ARBA" id="ARBA00022694"/>
    </source>
</evidence>
<dbReference type="OrthoDB" id="26399at2759"/>
<dbReference type="GO" id="GO:0031267">
    <property type="term" value="F:small GTPase binding"/>
    <property type="evidence" value="ECO:0007669"/>
    <property type="project" value="InterPro"/>
</dbReference>
<feature type="domain" description="Importin N-terminal" evidence="12">
    <location>
        <begin position="25"/>
        <end position="91"/>
    </location>
</feature>
<dbReference type="GO" id="GO:0016363">
    <property type="term" value="C:nuclear matrix"/>
    <property type="evidence" value="ECO:0007669"/>
    <property type="project" value="TreeGrafter"/>
</dbReference>
<evidence type="ECO:0000313" key="16">
    <source>
        <dbReference type="Proteomes" id="UP000276215"/>
    </source>
</evidence>
<dbReference type="InterPro" id="IPR011989">
    <property type="entry name" value="ARM-like"/>
</dbReference>
<comment type="subcellular location">
    <subcellularLocation>
        <location evidence="1 11">Cytoplasm</location>
    </subcellularLocation>
    <subcellularLocation>
        <location evidence="11">Nucleus</location>
    </subcellularLocation>
    <text evidence="11">Shuttles between the nucleus and the cytoplasm.</text>
</comment>
<evidence type="ECO:0000256" key="8">
    <source>
        <dbReference type="ARBA" id="ARBA00022884"/>
    </source>
</evidence>